<keyword evidence="4" id="KW-1185">Reference proteome</keyword>
<feature type="compositionally biased region" description="Basic residues" evidence="2">
    <location>
        <begin position="476"/>
        <end position="489"/>
    </location>
</feature>
<dbReference type="InParanoid" id="I2H9L5"/>
<dbReference type="GeneID" id="14498250"/>
<feature type="region of interest" description="Disordered" evidence="2">
    <location>
        <begin position="625"/>
        <end position="647"/>
    </location>
</feature>
<dbReference type="Proteomes" id="UP000002866">
    <property type="component" value="Chromosome 10"/>
</dbReference>
<keyword evidence="1" id="KW-0175">Coiled coil</keyword>
<accession>I2H9L5</accession>
<feature type="compositionally biased region" description="Basic residues" evidence="2">
    <location>
        <begin position="173"/>
        <end position="187"/>
    </location>
</feature>
<feature type="compositionally biased region" description="Basic residues" evidence="2">
    <location>
        <begin position="676"/>
        <end position="689"/>
    </location>
</feature>
<sequence length="1809" mass="203533">MSDEDINFNDLVGNILNAHNNQESQSQDESHIPVSTQDHQELPDFTADDESYLEAVANAIQTIDKNENENIATDKAEPPIDIPRTNNNDKPDTNATTTTKSITKSKAKPNNQEWPSQLQNNSKNTQTDQLDQDDENLRMAILQSLNQLTDDILVPEPITLTSENNNVVDSSKPSKKASTKKKKKSHSKVSSSSTTSQTLSKIKSDTITKSAAPSQKSSSLSRKKKKKDSISTVSATKHKDSKKSKSKDKKSSSQPSTANTNININTNDDDDDDLLNFEDIIKNFMQQGLTDDASNHIDQSSTLPEESQSIITADETQALVEAATKAFEQNLIDTTEPISFSSRHDSLNKVIKLSEPSISISKSKSKSKTKDKDRDKSKDKSKDKDKDRYKDKEKIKSKSKNKDKEKSKDKDKDKDRSKEKTKENEKLKSKEKDREREKESKSKSKSKLSKHKDKDPNNSNINDNDSNNNNALDSLKKKKKLKKVKKKLPKKVEPSTPQQRVTHIDSNDFSKALEEVVNSVVNTSLLTTSPSSPVETPHTDDAPGKPTFSSIPLLIENLYLSNDDTNIPTTSQVPNDDDNTSNTAVIPTVLHDKDDNNLEQADDGNFDLNQIMQKAMLLAFNEEQNDENEMNNNKNNNSNIINDNSNNNRLEPNLGDFNVKDILLPSKVSPKLSKFHEHKSKSKKSKRSSSSKDKKLSREKRKEKQREKSRERHKEREKEREHERNKKILKALNESSSLSLMEPLKATSTHLLTQDHFKKRYKKIASQVAEVAKKRNRDKRKAIKAKKQEEQLKARELKKIRKREELNKQERERKELEEIVSRGPPYPYDLRLTKNGKPKKPYRRWTPEELAKRNLLNSTNSGKVSKKRKDGKTELLEDTLRRIALLSENSTNVYVRNEGKDAGIENNDSTITTTTNRSLLNNIEGSLINSNRFQSLTGDLSKLSAQEVQDLKEYATRKLEEERNKTKSKKTRKHTFDPNAKTVVHKEKIKFHPPWSIPLHPPMVLPIARKNIKRHLHRWHSSKIHKKEKRIRVTRSVPQSLNFTGPKESIVPAFLAPIINTLKLAAKAKLKSGATAEETNKHLMYILKATKKTLSDSILKSKIGFSRTHPIKIETGKSIPPAPTKKPLNIPIFSLASIRKIDTSDDTTQSNDIKNKEAQQKKVLLTNTIHASVTSVDIDIDKVNVSDSIPDKSLSIIKVEGNKKVDSSLAHSTTITGPSIASTPSTSLHDSHVVSMPTSHARKSTNISLELSPSVSEHLSLDHDNLATGAKNKDIGISTIAYADQADKGKDEYVNDISSTLDLHNTTHSIGDAINAKENVNHAQTDASVIESSDLLGATKTMEIIENPETNHNIEGSNSEPIIIKDEPINSIISIPLHPSLPNDLSSISKDVNLNSASNKEDLNVSDSKNDTNLSLPLLIGSSTGEFTNDNEPKPSLAEILQNVEDINSNQNRNELNNNSMTEADQIKPIPESILHINGPMDHKKHVNSFTPKLNRVSKIDTSSNTSNIQGILEEIVKEQLIKKNGNSEIIPAGLTTIIKNTINSLLPLEENKNTIDVESLINPVFPALNGLPPPPNFKETLEAQQHAKAIKEVAPTATFLIRKQDRLKQASNEKPKNWVDFEIPEMFTIPGKRSIVLRYARKLFDKDEMDKLNRMLNNERKRKWRSANVLRNWEHETRARIKRLSNNKFKGNNNITEEEKEQWMEAEFENRMRDHNVTRADIENSGTTGKVKGSSMLDDSEVLNYIVQFTGSIETSKKIEKWLQEDAKYFMNNSQQPLTQLSLSQLPISKPPSITIEKVTTPGTMITG</sequence>
<dbReference type="eggNOG" id="ENOG502S97X">
    <property type="taxonomic scope" value="Eukaryota"/>
</dbReference>
<dbReference type="FunCoup" id="I2H9L5">
    <property type="interactions" value="40"/>
</dbReference>
<name>I2H9L5_HENB6</name>
<dbReference type="HOGENOM" id="CLU_251351_0_0_1"/>
<feature type="compositionally biased region" description="Basic and acidic residues" evidence="2">
    <location>
        <begin position="690"/>
        <end position="726"/>
    </location>
</feature>
<reference evidence="3 4" key="1">
    <citation type="journal article" date="2011" name="Proc. Natl. Acad. Sci. U.S.A.">
        <title>Evolutionary erosion of yeast sex chromosomes by mating-type switching accidents.</title>
        <authorList>
            <person name="Gordon J.L."/>
            <person name="Armisen D."/>
            <person name="Proux-Wera E."/>
            <person name="Oheigeartaigh S.S."/>
            <person name="Byrne K.P."/>
            <person name="Wolfe K.H."/>
        </authorList>
    </citation>
    <scope>NUCLEOTIDE SEQUENCE [LARGE SCALE GENOMIC DNA]</scope>
    <source>
        <strain evidence="4">ATCC 34711 / CBS 6284 / DSM 70876 / NBRC 10599 / NRRL Y-10934 / UCD 77-7</strain>
    </source>
</reference>
<feature type="compositionally biased region" description="Low complexity" evidence="2">
    <location>
        <begin position="93"/>
        <end position="104"/>
    </location>
</feature>
<evidence type="ECO:0000256" key="2">
    <source>
        <dbReference type="SAM" id="MobiDB-lite"/>
    </source>
</evidence>
<dbReference type="RefSeq" id="XP_004182586.1">
    <property type="nucleotide sequence ID" value="XM_004182538.1"/>
</dbReference>
<dbReference type="OrthoDB" id="5595797at2759"/>
<organism evidence="3 4">
    <name type="scientific">Henningerozyma blattae (strain ATCC 34711 / CBS 6284 / DSM 70876 / NBRC 10599 / NRRL Y-10934 / UCD 77-7)</name>
    <name type="common">Yeast</name>
    <name type="synonym">Tetrapisispora blattae</name>
    <dbReference type="NCBI Taxonomy" id="1071380"/>
    <lineage>
        <taxon>Eukaryota</taxon>
        <taxon>Fungi</taxon>
        <taxon>Dikarya</taxon>
        <taxon>Ascomycota</taxon>
        <taxon>Saccharomycotina</taxon>
        <taxon>Saccharomycetes</taxon>
        <taxon>Saccharomycetales</taxon>
        <taxon>Saccharomycetaceae</taxon>
        <taxon>Henningerozyma</taxon>
    </lineage>
</organism>
<feature type="compositionally biased region" description="Low complexity" evidence="2">
    <location>
        <begin position="209"/>
        <end position="220"/>
    </location>
</feature>
<feature type="region of interest" description="Disordered" evidence="2">
    <location>
        <begin position="1216"/>
        <end position="1241"/>
    </location>
</feature>
<feature type="compositionally biased region" description="Polar residues" evidence="2">
    <location>
        <begin position="1216"/>
        <end position="1228"/>
    </location>
</feature>
<proteinExistence type="predicted"/>
<feature type="compositionally biased region" description="Basic and acidic residues" evidence="2">
    <location>
        <begin position="64"/>
        <end position="78"/>
    </location>
</feature>
<feature type="region of interest" description="Disordered" evidence="2">
    <location>
        <begin position="163"/>
        <end position="271"/>
    </location>
</feature>
<feature type="region of interest" description="Disordered" evidence="2">
    <location>
        <begin position="356"/>
        <end position="505"/>
    </location>
</feature>
<feature type="region of interest" description="Disordered" evidence="2">
    <location>
        <begin position="670"/>
        <end position="734"/>
    </location>
</feature>
<evidence type="ECO:0000313" key="4">
    <source>
        <dbReference type="Proteomes" id="UP000002866"/>
    </source>
</evidence>
<feature type="region of interest" description="Disordered" evidence="2">
    <location>
        <begin position="64"/>
        <end position="129"/>
    </location>
</feature>
<evidence type="ECO:0000256" key="1">
    <source>
        <dbReference type="SAM" id="Coils"/>
    </source>
</evidence>
<feature type="compositionally biased region" description="Polar residues" evidence="2">
    <location>
        <begin position="17"/>
        <end position="37"/>
    </location>
</feature>
<dbReference type="KEGG" id="tbl:TBLA_0J00690"/>
<evidence type="ECO:0000313" key="3">
    <source>
        <dbReference type="EMBL" id="CCH63067.1"/>
    </source>
</evidence>
<feature type="region of interest" description="Disordered" evidence="2">
    <location>
        <begin position="1"/>
        <end position="50"/>
    </location>
</feature>
<feature type="compositionally biased region" description="Low complexity" evidence="2">
    <location>
        <begin position="457"/>
        <end position="473"/>
    </location>
</feature>
<feature type="compositionally biased region" description="Low complexity" evidence="2">
    <location>
        <begin position="188"/>
        <end position="201"/>
    </location>
</feature>
<feature type="coiled-coil region" evidence="1">
    <location>
        <begin position="769"/>
        <end position="819"/>
    </location>
</feature>
<dbReference type="STRING" id="1071380.I2H9L5"/>
<feature type="compositionally biased region" description="Basic and acidic residues" evidence="2">
    <location>
        <begin position="368"/>
        <end position="442"/>
    </location>
</feature>
<gene>
    <name evidence="3" type="primary">TBLA0J00690</name>
    <name evidence="3" type="ORF">TBLA_0J00690</name>
</gene>
<feature type="compositionally biased region" description="Polar residues" evidence="2">
    <location>
        <begin position="109"/>
        <end position="129"/>
    </location>
</feature>
<feature type="compositionally biased region" description="Low complexity" evidence="2">
    <location>
        <begin position="630"/>
        <end position="647"/>
    </location>
</feature>
<feature type="compositionally biased region" description="Low complexity" evidence="2">
    <location>
        <begin position="526"/>
        <end position="536"/>
    </location>
</feature>
<dbReference type="EMBL" id="HE806325">
    <property type="protein sequence ID" value="CCH63067.1"/>
    <property type="molecule type" value="Genomic_DNA"/>
</dbReference>
<feature type="compositionally biased region" description="Basic residues" evidence="2">
    <location>
        <begin position="239"/>
        <end position="248"/>
    </location>
</feature>
<protein>
    <submittedName>
        <fullName evidence="3">Uncharacterized protein</fullName>
    </submittedName>
</protein>
<feature type="region of interest" description="Disordered" evidence="2">
    <location>
        <begin position="526"/>
        <end position="549"/>
    </location>
</feature>